<organism evidence="1">
    <name type="scientific">hydrothermal vent metagenome</name>
    <dbReference type="NCBI Taxonomy" id="652676"/>
    <lineage>
        <taxon>unclassified sequences</taxon>
        <taxon>metagenomes</taxon>
        <taxon>ecological metagenomes</taxon>
    </lineage>
</organism>
<sequence length="77" mass="8146">MTGGYAVFGGTFLHMPAGRSNTVLVSQLLSHDGPHGRVADDFVRAVCAGCGSALTHDPRHGEWGAFCSQCWPDARMA</sequence>
<name>A0A3B0SCL7_9ZZZZ</name>
<protein>
    <submittedName>
        <fullName evidence="1">Uncharacterized protein</fullName>
    </submittedName>
</protein>
<proteinExistence type="predicted"/>
<reference evidence="1" key="1">
    <citation type="submission" date="2018-06" db="EMBL/GenBank/DDBJ databases">
        <authorList>
            <person name="Zhirakovskaya E."/>
        </authorList>
    </citation>
    <scope>NUCLEOTIDE SEQUENCE</scope>
</reference>
<evidence type="ECO:0000313" key="1">
    <source>
        <dbReference type="EMBL" id="VAW01743.1"/>
    </source>
</evidence>
<dbReference type="EMBL" id="UOEI01000307">
    <property type="protein sequence ID" value="VAW01743.1"/>
    <property type="molecule type" value="Genomic_DNA"/>
</dbReference>
<dbReference type="AlphaFoldDB" id="A0A3B0SCL7"/>
<gene>
    <name evidence="1" type="ORF">MNBD_ACTINO01-528</name>
</gene>
<accession>A0A3B0SCL7</accession>